<accession>A0A1I2GIZ6</accession>
<keyword evidence="2" id="KW-1185">Reference proteome</keyword>
<organism evidence="1 2">
    <name type="scientific">Paenibacillus algorifonticola</name>
    <dbReference type="NCBI Taxonomy" id="684063"/>
    <lineage>
        <taxon>Bacteria</taxon>
        <taxon>Bacillati</taxon>
        <taxon>Bacillota</taxon>
        <taxon>Bacilli</taxon>
        <taxon>Bacillales</taxon>
        <taxon>Paenibacillaceae</taxon>
        <taxon>Paenibacillus</taxon>
    </lineage>
</organism>
<evidence type="ECO:0000313" key="1">
    <source>
        <dbReference type="EMBL" id="SFF17482.1"/>
    </source>
</evidence>
<sequence length="145" mass="16469">MCEMNPYLYGEIIPSTSIGEYRLGIKLNELLNGIDVEYTLKKSRSNTFTHVVDIEGMSFFFDFSTELLIQITVSSGYKGKYKGLIGIGSILIEYKDQISYQLDKEDNDCGLFLPNAPGMWIQTAKWGDDNAPIELISVNKIHKNW</sequence>
<gene>
    <name evidence="1" type="ORF">SAMN04487969_116112</name>
</gene>
<proteinExistence type="predicted"/>
<name>A0A1I2GIZ6_9BACL</name>
<reference evidence="2" key="1">
    <citation type="submission" date="2016-10" db="EMBL/GenBank/DDBJ databases">
        <authorList>
            <person name="Varghese N."/>
            <person name="Submissions S."/>
        </authorList>
    </citation>
    <scope>NUCLEOTIDE SEQUENCE [LARGE SCALE GENOMIC DNA]</scope>
    <source>
        <strain evidence="2">CGMCC 1.10223</strain>
    </source>
</reference>
<evidence type="ECO:0000313" key="2">
    <source>
        <dbReference type="Proteomes" id="UP000183410"/>
    </source>
</evidence>
<protein>
    <submittedName>
        <fullName evidence="1">Uncharacterized protein</fullName>
    </submittedName>
</protein>
<dbReference type="Proteomes" id="UP000183410">
    <property type="component" value="Unassembled WGS sequence"/>
</dbReference>
<dbReference type="AlphaFoldDB" id="A0A1I2GIZ6"/>
<dbReference type="EMBL" id="FONN01000016">
    <property type="protein sequence ID" value="SFF17482.1"/>
    <property type="molecule type" value="Genomic_DNA"/>
</dbReference>